<gene>
    <name evidence="2" type="ORF">EVOR1521_LOCUS27064</name>
</gene>
<dbReference type="Proteomes" id="UP001178507">
    <property type="component" value="Unassembled WGS sequence"/>
</dbReference>
<evidence type="ECO:0000256" key="1">
    <source>
        <dbReference type="SAM" id="MobiDB-lite"/>
    </source>
</evidence>
<proteinExistence type="predicted"/>
<organism evidence="2 3">
    <name type="scientific">Effrenium voratum</name>
    <dbReference type="NCBI Taxonomy" id="2562239"/>
    <lineage>
        <taxon>Eukaryota</taxon>
        <taxon>Sar</taxon>
        <taxon>Alveolata</taxon>
        <taxon>Dinophyceae</taxon>
        <taxon>Suessiales</taxon>
        <taxon>Symbiodiniaceae</taxon>
        <taxon>Effrenium</taxon>
    </lineage>
</organism>
<evidence type="ECO:0000313" key="2">
    <source>
        <dbReference type="EMBL" id="CAJ1404661.1"/>
    </source>
</evidence>
<feature type="region of interest" description="Disordered" evidence="1">
    <location>
        <begin position="75"/>
        <end position="142"/>
    </location>
</feature>
<dbReference type="EMBL" id="CAUJNA010003550">
    <property type="protein sequence ID" value="CAJ1404661.1"/>
    <property type="molecule type" value="Genomic_DNA"/>
</dbReference>
<protein>
    <submittedName>
        <fullName evidence="2">Uncharacterized protein</fullName>
    </submittedName>
</protein>
<sequence>MAPVTDNRAVATEIEGNDVSEVMNVDMRSRTAMFPATLANAADGTGSLQPSRTAMWIAPDDEDDDIYVRSRTAMLPLGDDPAGTTDEDEADLVDLGTRSRTAMLPEPETEGRPKPSRTAMMEEPDSSTDSSRFRRLLNALRP</sequence>
<comment type="caution">
    <text evidence="2">The sequence shown here is derived from an EMBL/GenBank/DDBJ whole genome shotgun (WGS) entry which is preliminary data.</text>
</comment>
<accession>A0AA36NI53</accession>
<name>A0AA36NI53_9DINO</name>
<evidence type="ECO:0000313" key="3">
    <source>
        <dbReference type="Proteomes" id="UP001178507"/>
    </source>
</evidence>
<dbReference type="AlphaFoldDB" id="A0AA36NI53"/>
<reference evidence="2" key="1">
    <citation type="submission" date="2023-08" db="EMBL/GenBank/DDBJ databases">
        <authorList>
            <person name="Chen Y."/>
            <person name="Shah S."/>
            <person name="Dougan E. K."/>
            <person name="Thang M."/>
            <person name="Chan C."/>
        </authorList>
    </citation>
    <scope>NUCLEOTIDE SEQUENCE</scope>
</reference>
<keyword evidence="3" id="KW-1185">Reference proteome</keyword>